<accession>A0A6J4JL24</accession>
<sequence length="65" mass="7439">MLPALTAPAARLAGRRRARRAERIRRDRLRAELASYRTPAERADLEATFARHTAEEIAQLEAQLR</sequence>
<dbReference type="EMBL" id="CADCTP010000328">
    <property type="protein sequence ID" value="CAA9281295.1"/>
    <property type="molecule type" value="Genomic_DNA"/>
</dbReference>
<dbReference type="AlphaFoldDB" id="A0A6J4JL24"/>
<organism evidence="1">
    <name type="scientific">uncultured Mycobacteriales bacterium</name>
    <dbReference type="NCBI Taxonomy" id="581187"/>
    <lineage>
        <taxon>Bacteria</taxon>
        <taxon>Bacillati</taxon>
        <taxon>Actinomycetota</taxon>
        <taxon>Actinomycetes</taxon>
        <taxon>Mycobacteriales</taxon>
        <taxon>environmental samples</taxon>
    </lineage>
</organism>
<protein>
    <submittedName>
        <fullName evidence="1">Uncharacterized protein</fullName>
    </submittedName>
</protein>
<name>A0A6J4JL24_9ACTN</name>
<reference evidence="1" key="1">
    <citation type="submission" date="2020-02" db="EMBL/GenBank/DDBJ databases">
        <authorList>
            <person name="Meier V. D."/>
        </authorList>
    </citation>
    <scope>NUCLEOTIDE SEQUENCE</scope>
    <source>
        <strain evidence="1">AVDCRST_MAG41</strain>
    </source>
</reference>
<proteinExistence type="predicted"/>
<gene>
    <name evidence="1" type="ORF">AVDCRST_MAG41-3602</name>
</gene>
<evidence type="ECO:0000313" key="1">
    <source>
        <dbReference type="EMBL" id="CAA9281295.1"/>
    </source>
</evidence>